<organism evidence="2">
    <name type="scientific">marine sediment metagenome</name>
    <dbReference type="NCBI Taxonomy" id="412755"/>
    <lineage>
        <taxon>unclassified sequences</taxon>
        <taxon>metagenomes</taxon>
        <taxon>ecological metagenomes</taxon>
    </lineage>
</organism>
<dbReference type="InterPro" id="IPR022310">
    <property type="entry name" value="NAD/GMP_synthase"/>
</dbReference>
<protein>
    <recommendedName>
        <fullName evidence="1">NAD/GMP synthase domain-containing protein</fullName>
    </recommendedName>
</protein>
<feature type="domain" description="NAD/GMP synthase" evidence="1">
    <location>
        <begin position="7"/>
        <end position="47"/>
    </location>
</feature>
<dbReference type="InterPro" id="IPR014729">
    <property type="entry name" value="Rossmann-like_a/b/a_fold"/>
</dbReference>
<evidence type="ECO:0000259" key="1">
    <source>
        <dbReference type="Pfam" id="PF02540"/>
    </source>
</evidence>
<comment type="caution">
    <text evidence="2">The sequence shown here is derived from an EMBL/GenBank/DDBJ whole genome shotgun (WGS) entry which is preliminary data.</text>
</comment>
<reference evidence="2" key="1">
    <citation type="journal article" date="2014" name="Front. Microbiol.">
        <title>High frequency of phylogenetically diverse reductive dehalogenase-homologous genes in deep subseafloor sedimentary metagenomes.</title>
        <authorList>
            <person name="Kawai M."/>
            <person name="Futagami T."/>
            <person name="Toyoda A."/>
            <person name="Takaki Y."/>
            <person name="Nishi S."/>
            <person name="Hori S."/>
            <person name="Arai W."/>
            <person name="Tsubouchi T."/>
            <person name="Morono Y."/>
            <person name="Uchiyama I."/>
            <person name="Ito T."/>
            <person name="Fujiyama A."/>
            <person name="Inagaki F."/>
            <person name="Takami H."/>
        </authorList>
    </citation>
    <scope>NUCLEOTIDE SEQUENCE</scope>
    <source>
        <strain evidence="2">Expedition CK06-06</strain>
    </source>
</reference>
<proteinExistence type="predicted"/>
<gene>
    <name evidence="2" type="ORF">S03H2_72179</name>
</gene>
<name>X1LVK9_9ZZZZ</name>
<feature type="non-terminal residue" evidence="2">
    <location>
        <position position="48"/>
    </location>
</feature>
<dbReference type="EMBL" id="BARU01048658">
    <property type="protein sequence ID" value="GAH98168.1"/>
    <property type="molecule type" value="Genomic_DNA"/>
</dbReference>
<evidence type="ECO:0000313" key="2">
    <source>
        <dbReference type="EMBL" id="GAH98168.1"/>
    </source>
</evidence>
<sequence length="48" mass="5148">MDTGQLIEKLISWIRDKVLVARCEGIVVGMSGGLDSSVLAALCQRAFP</sequence>
<dbReference type="SUPFAM" id="SSF52402">
    <property type="entry name" value="Adenine nucleotide alpha hydrolases-like"/>
    <property type="match status" value="1"/>
</dbReference>
<dbReference type="Pfam" id="PF02540">
    <property type="entry name" value="NAD_synthase"/>
    <property type="match status" value="1"/>
</dbReference>
<dbReference type="Gene3D" id="3.40.50.620">
    <property type="entry name" value="HUPs"/>
    <property type="match status" value="1"/>
</dbReference>
<dbReference type="GO" id="GO:0006163">
    <property type="term" value="P:purine nucleotide metabolic process"/>
    <property type="evidence" value="ECO:0007669"/>
    <property type="project" value="UniProtKB-ARBA"/>
</dbReference>
<dbReference type="AlphaFoldDB" id="X1LVK9"/>
<accession>X1LVK9</accession>